<sequence length="372" mass="39719">MSLPTEMKAIVLPSLGQPLEVRTIPVPTAIPGSVVIKVLAVPITDKLDSIVTGRTGFTFPKDMIPSGFAIGRVAARGPDTTAFKEGQLVMVHSFIRARDDPDGVQALWGAFDGPNETVRTWFADNWKQGTMAEYVRAPLENTYALDEDKLTALGYTPSDLLALAFHVVAIGGLKGINFQAGERIIVAPATGQYGGATVHVALAMGAAQVIAMGRNLQVLKKLQAVYPKGKVEIVPITGDVEKDTQSLKQWGPVDSYLDISPPAASGGKTTHIRSAFATVRPYGRISIMGMVFDDIAIPYGTAVWNNLTIRGQYMYERADVKSLLQLVEGGVLTLGKEGGYEVGGAVSFEELTKGFELAAQKNAVGDIVAFVP</sequence>
<dbReference type="PANTHER" id="PTHR43677">
    <property type="entry name" value="SHORT-CHAIN DEHYDROGENASE/REDUCTASE"/>
    <property type="match status" value="1"/>
</dbReference>
<dbReference type="Pfam" id="PF08240">
    <property type="entry name" value="ADH_N"/>
    <property type="match status" value="1"/>
</dbReference>
<dbReference type="InterPro" id="IPR036291">
    <property type="entry name" value="NAD(P)-bd_dom_sf"/>
</dbReference>
<dbReference type="InterPro" id="IPR011032">
    <property type="entry name" value="GroES-like_sf"/>
</dbReference>
<dbReference type="GO" id="GO:0005739">
    <property type="term" value="C:mitochondrion"/>
    <property type="evidence" value="ECO:0007669"/>
    <property type="project" value="TreeGrafter"/>
</dbReference>
<dbReference type="CDD" id="cd05188">
    <property type="entry name" value="MDR"/>
    <property type="match status" value="1"/>
</dbReference>
<gene>
    <name evidence="3" type="ORF">QBC35DRAFT_507936</name>
</gene>
<dbReference type="Pfam" id="PF00107">
    <property type="entry name" value="ADH_zinc_N"/>
    <property type="match status" value="1"/>
</dbReference>
<dbReference type="SUPFAM" id="SSF50129">
    <property type="entry name" value="GroES-like"/>
    <property type="match status" value="1"/>
</dbReference>
<name>A0AAN7ADS6_9PEZI</name>
<feature type="domain" description="Alcohol dehydrogenase-like C-terminal" evidence="1">
    <location>
        <begin position="194"/>
        <end position="328"/>
    </location>
</feature>
<evidence type="ECO:0000259" key="2">
    <source>
        <dbReference type="Pfam" id="PF08240"/>
    </source>
</evidence>
<dbReference type="SUPFAM" id="SSF51735">
    <property type="entry name" value="NAD(P)-binding Rossmann-fold domains"/>
    <property type="match status" value="1"/>
</dbReference>
<dbReference type="Gene3D" id="3.90.180.10">
    <property type="entry name" value="Medium-chain alcohol dehydrogenases, catalytic domain"/>
    <property type="match status" value="1"/>
</dbReference>
<dbReference type="InterPro" id="IPR013149">
    <property type="entry name" value="ADH-like_C"/>
</dbReference>
<dbReference type="EMBL" id="MU864544">
    <property type="protein sequence ID" value="KAK4183488.1"/>
    <property type="molecule type" value="Genomic_DNA"/>
</dbReference>
<comment type="caution">
    <text evidence="3">The sequence shown here is derived from an EMBL/GenBank/DDBJ whole genome shotgun (WGS) entry which is preliminary data.</text>
</comment>
<evidence type="ECO:0000313" key="4">
    <source>
        <dbReference type="Proteomes" id="UP001302126"/>
    </source>
</evidence>
<keyword evidence="4" id="KW-1185">Reference proteome</keyword>
<dbReference type="AlphaFoldDB" id="A0AAN7ADS6"/>
<organism evidence="3 4">
    <name type="scientific">Podospora australis</name>
    <dbReference type="NCBI Taxonomy" id="1536484"/>
    <lineage>
        <taxon>Eukaryota</taxon>
        <taxon>Fungi</taxon>
        <taxon>Dikarya</taxon>
        <taxon>Ascomycota</taxon>
        <taxon>Pezizomycotina</taxon>
        <taxon>Sordariomycetes</taxon>
        <taxon>Sordariomycetidae</taxon>
        <taxon>Sordariales</taxon>
        <taxon>Podosporaceae</taxon>
        <taxon>Podospora</taxon>
    </lineage>
</organism>
<reference evidence="3" key="2">
    <citation type="submission" date="2023-05" db="EMBL/GenBank/DDBJ databases">
        <authorList>
            <consortium name="Lawrence Berkeley National Laboratory"/>
            <person name="Steindorff A."/>
            <person name="Hensen N."/>
            <person name="Bonometti L."/>
            <person name="Westerberg I."/>
            <person name="Brannstrom I.O."/>
            <person name="Guillou S."/>
            <person name="Cros-Aarteil S."/>
            <person name="Calhoun S."/>
            <person name="Haridas S."/>
            <person name="Kuo A."/>
            <person name="Mondo S."/>
            <person name="Pangilinan J."/>
            <person name="Riley R."/>
            <person name="Labutti K."/>
            <person name="Andreopoulos B."/>
            <person name="Lipzen A."/>
            <person name="Chen C."/>
            <person name="Yanf M."/>
            <person name="Daum C."/>
            <person name="Ng V."/>
            <person name="Clum A."/>
            <person name="Ohm R."/>
            <person name="Martin F."/>
            <person name="Silar P."/>
            <person name="Natvig D."/>
            <person name="Lalanne C."/>
            <person name="Gautier V."/>
            <person name="Ament-Velasquez S.L."/>
            <person name="Kruys A."/>
            <person name="Hutchinson M.I."/>
            <person name="Powell A.J."/>
            <person name="Barry K."/>
            <person name="Miller A.N."/>
            <person name="Grigoriev I.V."/>
            <person name="Debuchy R."/>
            <person name="Gladieux P."/>
            <person name="Thoren M.H."/>
            <person name="Johannesson H."/>
        </authorList>
    </citation>
    <scope>NUCLEOTIDE SEQUENCE</scope>
    <source>
        <strain evidence="3">PSN309</strain>
    </source>
</reference>
<dbReference type="InterPro" id="IPR013154">
    <property type="entry name" value="ADH-like_N"/>
</dbReference>
<reference evidence="3" key="1">
    <citation type="journal article" date="2023" name="Mol. Phylogenet. Evol.">
        <title>Genome-scale phylogeny and comparative genomics of the fungal order Sordariales.</title>
        <authorList>
            <person name="Hensen N."/>
            <person name="Bonometti L."/>
            <person name="Westerberg I."/>
            <person name="Brannstrom I.O."/>
            <person name="Guillou S."/>
            <person name="Cros-Aarteil S."/>
            <person name="Calhoun S."/>
            <person name="Haridas S."/>
            <person name="Kuo A."/>
            <person name="Mondo S."/>
            <person name="Pangilinan J."/>
            <person name="Riley R."/>
            <person name="LaButti K."/>
            <person name="Andreopoulos B."/>
            <person name="Lipzen A."/>
            <person name="Chen C."/>
            <person name="Yan M."/>
            <person name="Daum C."/>
            <person name="Ng V."/>
            <person name="Clum A."/>
            <person name="Steindorff A."/>
            <person name="Ohm R.A."/>
            <person name="Martin F."/>
            <person name="Silar P."/>
            <person name="Natvig D.O."/>
            <person name="Lalanne C."/>
            <person name="Gautier V."/>
            <person name="Ament-Velasquez S.L."/>
            <person name="Kruys A."/>
            <person name="Hutchinson M.I."/>
            <person name="Powell A.J."/>
            <person name="Barry K."/>
            <person name="Miller A.N."/>
            <person name="Grigoriev I.V."/>
            <person name="Debuchy R."/>
            <person name="Gladieux P."/>
            <person name="Hiltunen Thoren M."/>
            <person name="Johannesson H."/>
        </authorList>
    </citation>
    <scope>NUCLEOTIDE SEQUENCE</scope>
    <source>
        <strain evidence="3">PSN309</strain>
    </source>
</reference>
<evidence type="ECO:0000259" key="1">
    <source>
        <dbReference type="Pfam" id="PF00107"/>
    </source>
</evidence>
<dbReference type="InterPro" id="IPR051397">
    <property type="entry name" value="Zn-ADH-like_protein"/>
</dbReference>
<dbReference type="PANTHER" id="PTHR43677:SF4">
    <property type="entry name" value="QUINONE OXIDOREDUCTASE-LIKE PROTEIN 2"/>
    <property type="match status" value="1"/>
</dbReference>
<protein>
    <submittedName>
        <fullName evidence="3">GroES-like protein</fullName>
    </submittedName>
</protein>
<evidence type="ECO:0000313" key="3">
    <source>
        <dbReference type="EMBL" id="KAK4183488.1"/>
    </source>
</evidence>
<dbReference type="GO" id="GO:0016491">
    <property type="term" value="F:oxidoreductase activity"/>
    <property type="evidence" value="ECO:0007669"/>
    <property type="project" value="TreeGrafter"/>
</dbReference>
<dbReference type="Proteomes" id="UP001302126">
    <property type="component" value="Unassembled WGS sequence"/>
</dbReference>
<dbReference type="Gene3D" id="3.40.50.720">
    <property type="entry name" value="NAD(P)-binding Rossmann-like Domain"/>
    <property type="match status" value="1"/>
</dbReference>
<accession>A0AAN7ADS6</accession>
<proteinExistence type="predicted"/>
<feature type="domain" description="Alcohol dehydrogenase-like N-terminal" evidence="2">
    <location>
        <begin position="31"/>
        <end position="145"/>
    </location>
</feature>